<dbReference type="EMBL" id="FO203431">
    <property type="protein sequence ID" value="CCH88202.1"/>
    <property type="molecule type" value="Genomic_DNA"/>
</dbReference>
<evidence type="ECO:0000313" key="3">
    <source>
        <dbReference type="Proteomes" id="UP000006461"/>
    </source>
</evidence>
<gene>
    <name evidence="2" type="ordered locus">MODMU_2773</name>
</gene>
<dbReference type="KEGG" id="mmar:MODMU_2773"/>
<sequence>MVWVLVCVVGLGLETGVIIVLGRQVTRRYEAEAAGGPERPLLAPRDPGRVRAP</sequence>
<reference evidence="2 3" key="1">
    <citation type="journal article" date="2012" name="J. Bacteriol.">
        <title>Genome Sequence of Radiation-Resistant Modestobacter marinus Strain BC501, a Representative Actinobacterium That Thrives on Calcareous Stone Surfaces.</title>
        <authorList>
            <person name="Normand P."/>
            <person name="Gury J."/>
            <person name="Pujic P."/>
            <person name="Chouaia B."/>
            <person name="Crotti E."/>
            <person name="Brusetti L."/>
            <person name="Daffonchio D."/>
            <person name="Vacherie B."/>
            <person name="Barbe V."/>
            <person name="Medigue C."/>
            <person name="Calteau A."/>
            <person name="Ghodhbane-Gtari F."/>
            <person name="Essoussi I."/>
            <person name="Nouioui I."/>
            <person name="Abbassi-Ghozzi I."/>
            <person name="Gtari M."/>
        </authorList>
    </citation>
    <scope>NUCLEOTIDE SEQUENCE [LARGE SCALE GENOMIC DNA]</scope>
    <source>
        <strain evidence="3">BC 501</strain>
    </source>
</reference>
<dbReference type="HOGENOM" id="CLU_3063559_0_0_11"/>
<dbReference type="Proteomes" id="UP000006461">
    <property type="component" value="Chromosome"/>
</dbReference>
<dbReference type="AlphaFoldDB" id="I4EXT9"/>
<proteinExistence type="predicted"/>
<feature type="region of interest" description="Disordered" evidence="1">
    <location>
        <begin position="30"/>
        <end position="53"/>
    </location>
</feature>
<keyword evidence="3" id="KW-1185">Reference proteome</keyword>
<protein>
    <submittedName>
        <fullName evidence="2">Uncharacterized protein</fullName>
    </submittedName>
</protein>
<evidence type="ECO:0000313" key="2">
    <source>
        <dbReference type="EMBL" id="CCH88202.1"/>
    </source>
</evidence>
<evidence type="ECO:0000256" key="1">
    <source>
        <dbReference type="SAM" id="MobiDB-lite"/>
    </source>
</evidence>
<organism evidence="2 3">
    <name type="scientific">Modestobacter italicus (strain DSM 44449 / CECT 9708 / BC 501)</name>
    <dbReference type="NCBI Taxonomy" id="2732864"/>
    <lineage>
        <taxon>Bacteria</taxon>
        <taxon>Bacillati</taxon>
        <taxon>Actinomycetota</taxon>
        <taxon>Actinomycetes</taxon>
        <taxon>Geodermatophilales</taxon>
        <taxon>Geodermatophilaceae</taxon>
        <taxon>Modestobacter</taxon>
    </lineage>
</organism>
<accession>I4EXT9</accession>
<name>I4EXT9_MODI5</name>